<dbReference type="Gramene" id="OBART06G21810.1">
    <property type="protein sequence ID" value="OBART06G21810.1"/>
    <property type="gene ID" value="OBART06G21810"/>
</dbReference>
<dbReference type="PaxDb" id="65489-OBART06G21810.1"/>
<dbReference type="Proteomes" id="UP000026960">
    <property type="component" value="Chromosome 6"/>
</dbReference>
<organism evidence="1">
    <name type="scientific">Oryza barthii</name>
    <dbReference type="NCBI Taxonomy" id="65489"/>
    <lineage>
        <taxon>Eukaryota</taxon>
        <taxon>Viridiplantae</taxon>
        <taxon>Streptophyta</taxon>
        <taxon>Embryophyta</taxon>
        <taxon>Tracheophyta</taxon>
        <taxon>Spermatophyta</taxon>
        <taxon>Magnoliopsida</taxon>
        <taxon>Liliopsida</taxon>
        <taxon>Poales</taxon>
        <taxon>Poaceae</taxon>
        <taxon>BOP clade</taxon>
        <taxon>Oryzoideae</taxon>
        <taxon>Oryzeae</taxon>
        <taxon>Oryzinae</taxon>
        <taxon>Oryza</taxon>
    </lineage>
</organism>
<name>A0A0D3GIY0_9ORYZ</name>
<keyword evidence="2" id="KW-1185">Reference proteome</keyword>
<evidence type="ECO:0000313" key="1">
    <source>
        <dbReference type="EnsemblPlants" id="OBART06G21810.1"/>
    </source>
</evidence>
<dbReference type="AlphaFoldDB" id="A0A0D3GIY0"/>
<dbReference type="EnsemblPlants" id="OBART06G21810.1">
    <property type="protein sequence ID" value="OBART06G21810.1"/>
    <property type="gene ID" value="OBART06G21810"/>
</dbReference>
<dbReference type="HOGENOM" id="CLU_3280360_0_0_1"/>
<proteinExistence type="predicted"/>
<reference evidence="1" key="2">
    <citation type="submission" date="2015-03" db="UniProtKB">
        <authorList>
            <consortium name="EnsemblPlants"/>
        </authorList>
    </citation>
    <scope>IDENTIFICATION</scope>
</reference>
<accession>A0A0D3GIY0</accession>
<reference evidence="1" key="1">
    <citation type="journal article" date="2009" name="Rice">
        <title>De Novo Next Generation Sequencing of Plant Genomes.</title>
        <authorList>
            <person name="Rounsley S."/>
            <person name="Marri P.R."/>
            <person name="Yu Y."/>
            <person name="He R."/>
            <person name="Sisneros N."/>
            <person name="Goicoechea J.L."/>
            <person name="Lee S.J."/>
            <person name="Angelova A."/>
            <person name="Kudrna D."/>
            <person name="Luo M."/>
            <person name="Affourtit J."/>
            <person name="Desany B."/>
            <person name="Knight J."/>
            <person name="Niazi F."/>
            <person name="Egholm M."/>
            <person name="Wing R.A."/>
        </authorList>
    </citation>
    <scope>NUCLEOTIDE SEQUENCE [LARGE SCALE GENOMIC DNA]</scope>
    <source>
        <strain evidence="1">cv. IRGC 105608</strain>
    </source>
</reference>
<evidence type="ECO:0000313" key="2">
    <source>
        <dbReference type="Proteomes" id="UP000026960"/>
    </source>
</evidence>
<sequence>MADLKRCDSFFCCINLSEKICVVDECCVSRSTTVYFHEFIF</sequence>
<protein>
    <submittedName>
        <fullName evidence="1">Uncharacterized protein</fullName>
    </submittedName>
</protein>